<keyword evidence="2 8" id="KW-0949">S-adenosyl-L-methionine</keyword>
<name>I4BC20_TURPD</name>
<dbReference type="OrthoDB" id="9792276at2"/>
<dbReference type="PANTHER" id="PTHR42836">
    <property type="entry name" value="7-CARBOXY-7-DEAZAGUANINE SYNTHASE"/>
    <property type="match status" value="1"/>
</dbReference>
<feature type="binding site" evidence="8">
    <location>
        <position position="79"/>
    </location>
    <ligand>
        <name>substrate</name>
    </ligand>
</feature>
<keyword evidence="5 8" id="KW-0408">Iron</keyword>
<dbReference type="Gene3D" id="3.20.20.70">
    <property type="entry name" value="Aldolase class I"/>
    <property type="match status" value="1"/>
</dbReference>
<dbReference type="Pfam" id="PF04055">
    <property type="entry name" value="Radical_SAM"/>
    <property type="match status" value="1"/>
</dbReference>
<evidence type="ECO:0000256" key="4">
    <source>
        <dbReference type="ARBA" id="ARBA00022842"/>
    </source>
</evidence>
<feature type="binding site" evidence="8">
    <location>
        <position position="47"/>
    </location>
    <ligand>
        <name>[4Fe-4S] cluster</name>
        <dbReference type="ChEBI" id="CHEBI:49883"/>
        <note>4Fe-4S-S-AdoMet</note>
    </ligand>
</feature>
<dbReference type="GO" id="GO:1904047">
    <property type="term" value="F:S-adenosyl-L-methionine binding"/>
    <property type="evidence" value="ECO:0007669"/>
    <property type="project" value="UniProtKB-UniRule"/>
</dbReference>
<comment type="cofactor">
    <cofactor evidence="8">
        <name>S-adenosyl-L-methionine</name>
        <dbReference type="ChEBI" id="CHEBI:59789"/>
    </cofactor>
    <text evidence="8">Binds 1 S-adenosyl-L-methionine per subunit.</text>
</comment>
<dbReference type="GO" id="GO:0016840">
    <property type="term" value="F:carbon-nitrogen lyase activity"/>
    <property type="evidence" value="ECO:0007669"/>
    <property type="project" value="UniProtKB-UniRule"/>
</dbReference>
<sequence length="224" mass="25350">MDVTAKREDLKLTVNEIFYSIQGEGSYALHPCVFVRLTGCNLRCTWCDTTYSFYEGEPQTITQILQTVTGYAAKNVEITGGEPLLQKNVYPLMHALHESGHKVLLETSGSVKVNQVPQFVHTILDMKAPGSGEHKKNRYENLQLLKSSDDLKIVIANHEDFQFAEDLIREHKVEALLQNPVIIQPVFGELNLAEAGEWLKNSPLNLRLGMQLHKYIYEPTLRAV</sequence>
<evidence type="ECO:0000256" key="1">
    <source>
        <dbReference type="ARBA" id="ARBA00022485"/>
    </source>
</evidence>
<dbReference type="UniPathway" id="UPA00391"/>
<dbReference type="InterPro" id="IPR013785">
    <property type="entry name" value="Aldolase_TIM"/>
</dbReference>
<dbReference type="PANTHER" id="PTHR42836:SF1">
    <property type="entry name" value="7-CARBOXY-7-DEAZAGUANINE SYNTHASE"/>
    <property type="match status" value="1"/>
</dbReference>
<feature type="binding site" evidence="8">
    <location>
        <position position="36"/>
    </location>
    <ligand>
        <name>substrate</name>
    </ligand>
</feature>
<dbReference type="SUPFAM" id="SSF102114">
    <property type="entry name" value="Radical SAM enzymes"/>
    <property type="match status" value="1"/>
</dbReference>
<dbReference type="GO" id="GO:0008616">
    <property type="term" value="P:tRNA queuosine(34) biosynthetic process"/>
    <property type="evidence" value="ECO:0007669"/>
    <property type="project" value="UniProtKB-UniRule"/>
</dbReference>
<dbReference type="GO" id="GO:0051539">
    <property type="term" value="F:4 iron, 4 sulfur cluster binding"/>
    <property type="evidence" value="ECO:0007669"/>
    <property type="project" value="UniProtKB-UniRule"/>
</dbReference>
<feature type="binding site" evidence="8">
    <location>
        <position position="81"/>
    </location>
    <ligand>
        <name>S-adenosyl-L-methionine</name>
        <dbReference type="ChEBI" id="CHEBI:59789"/>
    </ligand>
</feature>
<dbReference type="KEGG" id="tpx:Turpa_0025"/>
<evidence type="ECO:0000256" key="7">
    <source>
        <dbReference type="ARBA" id="ARBA00023239"/>
    </source>
</evidence>
<dbReference type="AlphaFoldDB" id="I4BC20"/>
<protein>
    <recommendedName>
        <fullName evidence="8">7-carboxy-7-deazaguanine synthase</fullName>
        <shortName evidence="8">CDG synthase</shortName>
        <ecNumber evidence="8">4.3.99.3</ecNumber>
    </recommendedName>
    <alternativeName>
        <fullName evidence="8">Queuosine biosynthesis protein QueE</fullName>
    </alternativeName>
</protein>
<dbReference type="InterPro" id="IPR007197">
    <property type="entry name" value="rSAM"/>
</dbReference>
<dbReference type="Proteomes" id="UP000006048">
    <property type="component" value="Plasmid pTURPA.01"/>
</dbReference>
<comment type="function">
    <text evidence="8">Catalyzes the complex heterocyclic radical-mediated conversion of 6-carboxy-5,6,7,8-tetrahydropterin (CPH4) to 7-carboxy-7-deazaguanine (CDG), a step common to the biosynthetic pathways of all 7-deazapurine-containing compounds.</text>
</comment>
<dbReference type="PROSITE" id="PS51918">
    <property type="entry name" value="RADICAL_SAM"/>
    <property type="match status" value="1"/>
</dbReference>
<dbReference type="CDD" id="cd01335">
    <property type="entry name" value="Radical_SAM"/>
    <property type="match status" value="1"/>
</dbReference>
<evidence type="ECO:0000256" key="6">
    <source>
        <dbReference type="ARBA" id="ARBA00023014"/>
    </source>
</evidence>
<feature type="domain" description="Radical SAM core" evidence="9">
    <location>
        <begin position="27"/>
        <end position="219"/>
    </location>
</feature>
<proteinExistence type="inferred from homology"/>
<comment type="catalytic activity">
    <reaction evidence="8">
        <text>6-carboxy-5,6,7,8-tetrahydropterin + H(+) = 7-carboxy-7-carbaguanine + NH4(+)</text>
        <dbReference type="Rhea" id="RHEA:27974"/>
        <dbReference type="ChEBI" id="CHEBI:15378"/>
        <dbReference type="ChEBI" id="CHEBI:28938"/>
        <dbReference type="ChEBI" id="CHEBI:61032"/>
        <dbReference type="ChEBI" id="CHEBI:61036"/>
        <dbReference type="EC" id="4.3.99.3"/>
    </reaction>
</comment>
<evidence type="ECO:0000313" key="11">
    <source>
        <dbReference type="Proteomes" id="UP000006048"/>
    </source>
</evidence>
<dbReference type="HAMAP" id="MF_00917">
    <property type="entry name" value="QueE"/>
    <property type="match status" value="1"/>
</dbReference>
<evidence type="ECO:0000256" key="3">
    <source>
        <dbReference type="ARBA" id="ARBA00022723"/>
    </source>
</evidence>
<comment type="cofactor">
    <cofactor evidence="8">
        <name>[4Fe-4S] cluster</name>
        <dbReference type="ChEBI" id="CHEBI:49883"/>
    </cofactor>
    <text evidence="8">Binds 1 [4Fe-4S] cluster. The cluster is coordinated with 3 cysteines and an exchangeable S-adenosyl-L-methionine.</text>
</comment>
<comment type="cofactor">
    <cofactor evidence="8">
        <name>Mg(2+)</name>
        <dbReference type="ChEBI" id="CHEBI:18420"/>
    </cofactor>
</comment>
<reference evidence="10 11" key="1">
    <citation type="submission" date="2012-06" db="EMBL/GenBank/DDBJ databases">
        <title>The complete plasmid of genome of Turneriella parva DSM 21527.</title>
        <authorList>
            <consortium name="US DOE Joint Genome Institute (JGI-PGF)"/>
            <person name="Lucas S."/>
            <person name="Han J."/>
            <person name="Lapidus A."/>
            <person name="Bruce D."/>
            <person name="Goodwin L."/>
            <person name="Pitluck S."/>
            <person name="Peters L."/>
            <person name="Kyrpides N."/>
            <person name="Mavromatis K."/>
            <person name="Ivanova N."/>
            <person name="Mikhailova N."/>
            <person name="Chertkov O."/>
            <person name="Detter J.C."/>
            <person name="Tapia R."/>
            <person name="Han C."/>
            <person name="Land M."/>
            <person name="Hauser L."/>
            <person name="Markowitz V."/>
            <person name="Cheng J.-F."/>
            <person name="Hugenholtz P."/>
            <person name="Woyke T."/>
            <person name="Wu D."/>
            <person name="Gronow S."/>
            <person name="Wellnitz S."/>
            <person name="Brambilla E."/>
            <person name="Klenk H.-P."/>
            <person name="Eisen J.A."/>
        </authorList>
    </citation>
    <scope>NUCLEOTIDE SEQUENCE [LARGE SCALE GENOMIC DNA]</scope>
    <source>
        <strain evidence="11">ATCC BAA-1111 / DSM 21527 / NCTC 11395 / H</strain>
        <plasmid evidence="11">Plasmid pTURPA.01</plasmid>
    </source>
</reference>
<comment type="similarity">
    <text evidence="8">Belongs to the radical SAM superfamily. 7-carboxy-7-deazaguanine synthase family.</text>
</comment>
<geneLocation type="plasmid" evidence="10 11">
    <name>pTURPA.01</name>
</geneLocation>
<feature type="binding site" evidence="8">
    <location>
        <begin position="21"/>
        <end position="23"/>
    </location>
    <ligand>
        <name>substrate</name>
    </ligand>
</feature>
<evidence type="ECO:0000256" key="8">
    <source>
        <dbReference type="HAMAP-Rule" id="MF_00917"/>
    </source>
</evidence>
<dbReference type="SFLD" id="SFLDS00029">
    <property type="entry name" value="Radical_SAM"/>
    <property type="match status" value="1"/>
</dbReference>
<keyword evidence="6 8" id="KW-0411">Iron-sulfur</keyword>
<comment type="pathway">
    <text evidence="8">Purine metabolism; 7-cyano-7-deazaguanine biosynthesis.</text>
</comment>
<feature type="binding site" evidence="8">
    <location>
        <position position="40"/>
    </location>
    <ligand>
        <name>[4Fe-4S] cluster</name>
        <dbReference type="ChEBI" id="CHEBI:49883"/>
        <note>4Fe-4S-S-AdoMet</note>
    </ligand>
</feature>
<comment type="caution">
    <text evidence="8">Lacks conserved residue(s) required for the propagation of feature annotation.</text>
</comment>
<dbReference type="HOGENOM" id="CLU_066739_2_0_12"/>
<organism evidence="10 11">
    <name type="scientific">Turneriella parva (strain ATCC BAA-1111 / DSM 21527 / NCTC 11395 / H)</name>
    <name type="common">Leptospira parva</name>
    <dbReference type="NCBI Taxonomy" id="869212"/>
    <lineage>
        <taxon>Bacteria</taxon>
        <taxon>Pseudomonadati</taxon>
        <taxon>Spirochaetota</taxon>
        <taxon>Spirochaetia</taxon>
        <taxon>Leptospirales</taxon>
        <taxon>Leptospiraceae</taxon>
        <taxon>Turneriella</taxon>
    </lineage>
</organism>
<dbReference type="GO" id="GO:0000287">
    <property type="term" value="F:magnesium ion binding"/>
    <property type="evidence" value="ECO:0007669"/>
    <property type="project" value="UniProtKB-UniRule"/>
</dbReference>
<dbReference type="EC" id="4.3.99.3" evidence="8"/>
<dbReference type="InterPro" id="IPR058240">
    <property type="entry name" value="rSAM_sf"/>
</dbReference>
<evidence type="ECO:0000313" key="10">
    <source>
        <dbReference type="EMBL" id="AFM14827.1"/>
    </source>
</evidence>
<keyword evidence="11" id="KW-1185">Reference proteome</keyword>
<dbReference type="InterPro" id="IPR024924">
    <property type="entry name" value="7-CO-7-deazaguanine_synth-like"/>
</dbReference>
<dbReference type="RefSeq" id="WP_014805302.1">
    <property type="nucleotide sequence ID" value="NC_018021.1"/>
</dbReference>
<evidence type="ECO:0000256" key="2">
    <source>
        <dbReference type="ARBA" id="ARBA00022691"/>
    </source>
</evidence>
<dbReference type="PATRIC" id="fig|869212.3.peg.4234"/>
<accession>I4BC20</accession>
<keyword evidence="3 8" id="KW-0479">Metal-binding</keyword>
<keyword evidence="10" id="KW-0614">Plasmid</keyword>
<comment type="subunit">
    <text evidence="8">Homodimer.</text>
</comment>
<feature type="binding site" evidence="8">
    <location>
        <position position="49"/>
    </location>
    <ligand>
        <name>Mg(2+)</name>
        <dbReference type="ChEBI" id="CHEBI:18420"/>
    </ligand>
</feature>
<dbReference type="PIRSF" id="PIRSF000370">
    <property type="entry name" value="QueE"/>
    <property type="match status" value="1"/>
</dbReference>
<feature type="binding site" evidence="8">
    <location>
        <begin position="46"/>
        <end position="48"/>
    </location>
    <ligand>
        <name>S-adenosyl-L-methionine</name>
        <dbReference type="ChEBI" id="CHEBI:59789"/>
    </ligand>
</feature>
<gene>
    <name evidence="8" type="primary">queE</name>
    <name evidence="10" type="ordered locus">Turpa_0025</name>
</gene>
<keyword evidence="1 8" id="KW-0004">4Fe-4S</keyword>
<feature type="binding site" evidence="8">
    <location>
        <position position="44"/>
    </location>
    <ligand>
        <name>[4Fe-4S] cluster</name>
        <dbReference type="ChEBI" id="CHEBI:49883"/>
        <note>4Fe-4S-S-AdoMet</note>
    </ligand>
</feature>
<keyword evidence="4 8" id="KW-0460">Magnesium</keyword>
<evidence type="ECO:0000259" key="9">
    <source>
        <dbReference type="PROSITE" id="PS51918"/>
    </source>
</evidence>
<keyword evidence="7 8" id="KW-0456">Lyase</keyword>
<dbReference type="EMBL" id="CP002960">
    <property type="protein sequence ID" value="AFM14827.1"/>
    <property type="molecule type" value="Genomic_DNA"/>
</dbReference>
<keyword evidence="8" id="KW-0671">Queuosine biosynthesis</keyword>
<evidence type="ECO:0000256" key="5">
    <source>
        <dbReference type="ARBA" id="ARBA00023004"/>
    </source>
</evidence>